<accession>A0ABT6C0Y8</accession>
<dbReference type="Pfam" id="PF13404">
    <property type="entry name" value="HTH_AsnC-type"/>
    <property type="match status" value="2"/>
</dbReference>
<feature type="domain" description="HTH asnC-type" evidence="5">
    <location>
        <begin position="34"/>
        <end position="94"/>
    </location>
</feature>
<sequence>MDVDLKSPAEKAIEVVRESGPDDEPQRSDGRYVVDGTDLALVDALQSDGRARFSDLARRVDVTEKTVRKRVARLLSEGFITIGAVTDPTRLGFEAMALVLLTVDGTRPPSGIADELSRLPQVDYVTVTTGPFMIQVELICVDNVELRRVVAQSIRPTAGVATAEVLPFLRIHYQQARFHRDDSRESGVRPRELDSLDQQIVAGLAVDGRVSFRELARGLQVSEAAIRQRYAKLTESGAVHVMAIVNPLRMGFTHTCWAGIRLASGARARDVAEALTELPRTSYVALTVGRYDVLAELVTASGEELLAVLDDGVRVIPGVGAVEVLVYEQLHYKTLLPRPEDAADDHDSDIQTV</sequence>
<keyword evidence="2" id="KW-0238">DNA-binding</keyword>
<dbReference type="PANTHER" id="PTHR30154:SF34">
    <property type="entry name" value="TRANSCRIPTIONAL REGULATOR AZLB"/>
    <property type="match status" value="1"/>
</dbReference>
<keyword evidence="3" id="KW-0804">Transcription</keyword>
<dbReference type="InterPro" id="IPR036388">
    <property type="entry name" value="WH-like_DNA-bd_sf"/>
</dbReference>
<feature type="region of interest" description="Disordered" evidence="4">
    <location>
        <begin position="1"/>
        <end position="29"/>
    </location>
</feature>
<dbReference type="InterPro" id="IPR011008">
    <property type="entry name" value="Dimeric_a/b-barrel"/>
</dbReference>
<keyword evidence="7" id="KW-1185">Reference proteome</keyword>
<dbReference type="InterPro" id="IPR036390">
    <property type="entry name" value="WH_DNA-bd_sf"/>
</dbReference>
<evidence type="ECO:0000256" key="4">
    <source>
        <dbReference type="SAM" id="MobiDB-lite"/>
    </source>
</evidence>
<evidence type="ECO:0000313" key="6">
    <source>
        <dbReference type="EMBL" id="MDF6103838.1"/>
    </source>
</evidence>
<dbReference type="InterPro" id="IPR054609">
    <property type="entry name" value="PF0864-like_C"/>
</dbReference>
<dbReference type="PROSITE" id="PS50956">
    <property type="entry name" value="HTH_ASNC_2"/>
    <property type="match status" value="2"/>
</dbReference>
<dbReference type="Pfam" id="PF01037">
    <property type="entry name" value="AsnC_trans_reg"/>
    <property type="match status" value="1"/>
</dbReference>
<dbReference type="SUPFAM" id="SSF46785">
    <property type="entry name" value="Winged helix' DNA-binding domain"/>
    <property type="match status" value="2"/>
</dbReference>
<reference evidence="6" key="2">
    <citation type="submission" date="2022-01" db="EMBL/GenBank/DDBJ databases">
        <authorList>
            <person name="Sanchez-Suarez J."/>
            <person name="Villamil L."/>
            <person name="Diaz L.E."/>
        </authorList>
    </citation>
    <scope>NUCLEOTIDE SEQUENCE</scope>
    <source>
        <strain evidence="6">EUFUS-Z928</strain>
    </source>
</reference>
<dbReference type="PANTHER" id="PTHR30154">
    <property type="entry name" value="LEUCINE-RESPONSIVE REGULATORY PROTEIN"/>
    <property type="match status" value="1"/>
</dbReference>
<dbReference type="EMBL" id="JAKJLQ010000032">
    <property type="protein sequence ID" value="MDF6103838.1"/>
    <property type="molecule type" value="Genomic_DNA"/>
</dbReference>
<dbReference type="InterPro" id="IPR019888">
    <property type="entry name" value="Tscrpt_reg_AsnC-like"/>
</dbReference>
<organism evidence="6 7">
    <name type="scientific">Gordonia hongkongensis</name>
    <dbReference type="NCBI Taxonomy" id="1701090"/>
    <lineage>
        <taxon>Bacteria</taxon>
        <taxon>Bacillati</taxon>
        <taxon>Actinomycetota</taxon>
        <taxon>Actinomycetes</taxon>
        <taxon>Mycobacteriales</taxon>
        <taxon>Gordoniaceae</taxon>
        <taxon>Gordonia</taxon>
    </lineage>
</organism>
<dbReference type="RefSeq" id="WP_223258856.1">
    <property type="nucleotide sequence ID" value="NZ_CP148027.1"/>
</dbReference>
<dbReference type="PRINTS" id="PR00033">
    <property type="entry name" value="HTHASNC"/>
</dbReference>
<protein>
    <submittedName>
        <fullName evidence="6">Lrp/AsnC family transcriptional regulator</fullName>
    </submittedName>
</protein>
<keyword evidence="1" id="KW-0805">Transcription regulation</keyword>
<name>A0ABT6C0Y8_9ACTN</name>
<dbReference type="Proteomes" id="UP001152308">
    <property type="component" value="Unassembled WGS sequence"/>
</dbReference>
<proteinExistence type="predicted"/>
<dbReference type="Gene3D" id="3.30.70.920">
    <property type="match status" value="2"/>
</dbReference>
<evidence type="ECO:0000259" key="5">
    <source>
        <dbReference type="PROSITE" id="PS50956"/>
    </source>
</evidence>
<evidence type="ECO:0000256" key="3">
    <source>
        <dbReference type="ARBA" id="ARBA00023163"/>
    </source>
</evidence>
<feature type="domain" description="HTH asnC-type" evidence="5">
    <location>
        <begin position="193"/>
        <end position="253"/>
    </location>
</feature>
<dbReference type="InterPro" id="IPR019887">
    <property type="entry name" value="Tscrpt_reg_AsnC/Lrp_C"/>
</dbReference>
<dbReference type="InterPro" id="IPR000485">
    <property type="entry name" value="AsnC-type_HTH_dom"/>
</dbReference>
<gene>
    <name evidence="6" type="ORF">L2299_22655</name>
</gene>
<reference evidence="6" key="1">
    <citation type="journal article" date="2022" name="Data Brief">
        <title>Draft genome sequence data of Gordonia hongkongensis strain EUFUS-Z928 isolated from the octocoral Eunicea fusca.</title>
        <authorList>
            <person name="Sanchez-Suarez J."/>
            <person name="Diaz L."/>
            <person name="Melo-Bolivar J."/>
            <person name="Villamil L."/>
        </authorList>
    </citation>
    <scope>NUCLEOTIDE SEQUENCE</scope>
    <source>
        <strain evidence="6">EUFUS-Z928</strain>
    </source>
</reference>
<evidence type="ECO:0000256" key="1">
    <source>
        <dbReference type="ARBA" id="ARBA00023015"/>
    </source>
</evidence>
<dbReference type="SMART" id="SM00344">
    <property type="entry name" value="HTH_ASNC"/>
    <property type="match status" value="2"/>
</dbReference>
<dbReference type="Gene3D" id="1.10.10.10">
    <property type="entry name" value="Winged helix-like DNA-binding domain superfamily/Winged helix DNA-binding domain"/>
    <property type="match status" value="2"/>
</dbReference>
<evidence type="ECO:0000256" key="2">
    <source>
        <dbReference type="ARBA" id="ARBA00023125"/>
    </source>
</evidence>
<comment type="caution">
    <text evidence="6">The sequence shown here is derived from an EMBL/GenBank/DDBJ whole genome shotgun (WGS) entry which is preliminary data.</text>
</comment>
<evidence type="ECO:0000313" key="7">
    <source>
        <dbReference type="Proteomes" id="UP001152308"/>
    </source>
</evidence>
<dbReference type="SUPFAM" id="SSF54909">
    <property type="entry name" value="Dimeric alpha+beta barrel"/>
    <property type="match status" value="2"/>
</dbReference>
<dbReference type="Pfam" id="PF22482">
    <property type="entry name" value="AsnC_trans_reg_3"/>
    <property type="match status" value="1"/>
</dbReference>